<proteinExistence type="inferred from homology"/>
<comment type="similarity">
    <text evidence="2">Belongs to the eukaryotic-type primase large subunit family.</text>
</comment>
<dbReference type="CDD" id="cd07322">
    <property type="entry name" value="PriL_PriS_Eukaryotic"/>
    <property type="match status" value="1"/>
</dbReference>
<dbReference type="Gene3D" id="1.20.930.80">
    <property type="match status" value="1"/>
</dbReference>
<keyword evidence="4" id="KW-0004">4Fe-4S</keyword>
<dbReference type="STRING" id="2015173.A0A026VZ43"/>
<protein>
    <recommendedName>
        <fullName evidence="3">DNA primase large subunit</fullName>
    </recommendedName>
</protein>
<keyword evidence="13" id="KW-1185">Reference proteome</keyword>
<keyword evidence="10" id="KW-0238">DNA-binding</keyword>
<dbReference type="OrthoDB" id="421393at2759"/>
<evidence type="ECO:0000256" key="3">
    <source>
        <dbReference type="ARBA" id="ARBA00019038"/>
    </source>
</evidence>
<dbReference type="GO" id="GO:0046872">
    <property type="term" value="F:metal ion binding"/>
    <property type="evidence" value="ECO:0007669"/>
    <property type="project" value="UniProtKB-KW"/>
</dbReference>
<evidence type="ECO:0000256" key="7">
    <source>
        <dbReference type="ARBA" id="ARBA00022723"/>
    </source>
</evidence>
<evidence type="ECO:0000259" key="11">
    <source>
        <dbReference type="Pfam" id="PF04104"/>
    </source>
</evidence>
<dbReference type="AlphaFoldDB" id="A0A026VZ43"/>
<dbReference type="PANTHER" id="PTHR10537:SF3">
    <property type="entry name" value="DNA PRIMASE LARGE SUBUNIT"/>
    <property type="match status" value="1"/>
</dbReference>
<evidence type="ECO:0000256" key="8">
    <source>
        <dbReference type="ARBA" id="ARBA00023004"/>
    </source>
</evidence>
<dbReference type="GO" id="GO:0051539">
    <property type="term" value="F:4 iron, 4 sulfur cluster binding"/>
    <property type="evidence" value="ECO:0007669"/>
    <property type="project" value="UniProtKB-KW"/>
</dbReference>
<dbReference type="GO" id="GO:0006270">
    <property type="term" value="P:DNA replication initiation"/>
    <property type="evidence" value="ECO:0007669"/>
    <property type="project" value="TreeGrafter"/>
</dbReference>
<name>A0A026VZ43_OOCBI</name>
<dbReference type="InterPro" id="IPR007238">
    <property type="entry name" value="DNA_primase_lsu_euk/arc"/>
</dbReference>
<dbReference type="Proteomes" id="UP000053097">
    <property type="component" value="Unassembled WGS sequence"/>
</dbReference>
<dbReference type="GO" id="GO:0005658">
    <property type="term" value="C:alpha DNA polymerase:primase complex"/>
    <property type="evidence" value="ECO:0007669"/>
    <property type="project" value="TreeGrafter"/>
</dbReference>
<dbReference type="GO" id="GO:0006269">
    <property type="term" value="P:DNA replication, synthesis of primer"/>
    <property type="evidence" value="ECO:0007669"/>
    <property type="project" value="UniProtKB-KW"/>
</dbReference>
<dbReference type="InterPro" id="IPR016558">
    <property type="entry name" value="DNA_primase_lsu_euk"/>
</dbReference>
<dbReference type="Pfam" id="PF04104">
    <property type="entry name" value="DNA_primase_lrg"/>
    <property type="match status" value="1"/>
</dbReference>
<gene>
    <name evidence="12" type="ORF">X777_12645</name>
</gene>
<evidence type="ECO:0000256" key="6">
    <source>
        <dbReference type="ARBA" id="ARBA00022705"/>
    </source>
</evidence>
<dbReference type="EMBL" id="KK107549">
    <property type="protein sequence ID" value="EZA49042.1"/>
    <property type="molecule type" value="Genomic_DNA"/>
</dbReference>
<accession>A0A026VZ43</accession>
<organism evidence="12 13">
    <name type="scientific">Ooceraea biroi</name>
    <name type="common">Clonal raider ant</name>
    <name type="synonym">Cerapachys biroi</name>
    <dbReference type="NCBI Taxonomy" id="2015173"/>
    <lineage>
        <taxon>Eukaryota</taxon>
        <taxon>Metazoa</taxon>
        <taxon>Ecdysozoa</taxon>
        <taxon>Arthropoda</taxon>
        <taxon>Hexapoda</taxon>
        <taxon>Insecta</taxon>
        <taxon>Pterygota</taxon>
        <taxon>Neoptera</taxon>
        <taxon>Endopterygota</taxon>
        <taxon>Hymenoptera</taxon>
        <taxon>Apocrita</taxon>
        <taxon>Aculeata</taxon>
        <taxon>Formicoidea</taxon>
        <taxon>Formicidae</taxon>
        <taxon>Dorylinae</taxon>
        <taxon>Ooceraea</taxon>
    </lineage>
</organism>
<evidence type="ECO:0000256" key="2">
    <source>
        <dbReference type="ARBA" id="ARBA00010564"/>
    </source>
</evidence>
<evidence type="ECO:0000256" key="1">
    <source>
        <dbReference type="ARBA" id="ARBA00001966"/>
    </source>
</evidence>
<keyword evidence="7" id="KW-0479">Metal-binding</keyword>
<keyword evidence="8" id="KW-0408">Iron</keyword>
<evidence type="ECO:0000313" key="13">
    <source>
        <dbReference type="Proteomes" id="UP000053097"/>
    </source>
</evidence>
<evidence type="ECO:0000313" key="12">
    <source>
        <dbReference type="EMBL" id="EZA49042.1"/>
    </source>
</evidence>
<evidence type="ECO:0000256" key="5">
    <source>
        <dbReference type="ARBA" id="ARBA00022515"/>
    </source>
</evidence>
<keyword evidence="5" id="KW-0639">Primosome</keyword>
<dbReference type="GO" id="GO:0003677">
    <property type="term" value="F:DNA binding"/>
    <property type="evidence" value="ECO:0007669"/>
    <property type="project" value="UniProtKB-KW"/>
</dbReference>
<comment type="cofactor">
    <cofactor evidence="1">
        <name>[4Fe-4S] cluster</name>
        <dbReference type="ChEBI" id="CHEBI:49883"/>
    </cofactor>
</comment>
<evidence type="ECO:0000256" key="4">
    <source>
        <dbReference type="ARBA" id="ARBA00022485"/>
    </source>
</evidence>
<evidence type="ECO:0000256" key="10">
    <source>
        <dbReference type="ARBA" id="ARBA00023125"/>
    </source>
</evidence>
<dbReference type="PANTHER" id="PTHR10537">
    <property type="entry name" value="DNA PRIMASE LARGE SUBUNIT"/>
    <property type="match status" value="1"/>
</dbReference>
<reference evidence="12 13" key="1">
    <citation type="journal article" date="2014" name="Curr. Biol.">
        <title>The genome of the clonal raider ant Cerapachys biroi.</title>
        <authorList>
            <person name="Oxley P.R."/>
            <person name="Ji L."/>
            <person name="Fetter-Pruneda I."/>
            <person name="McKenzie S.K."/>
            <person name="Li C."/>
            <person name="Hu H."/>
            <person name="Zhang G."/>
            <person name="Kronauer D.J."/>
        </authorList>
    </citation>
    <scope>NUCLEOTIDE SEQUENCE [LARGE SCALE GENOMIC DNA]</scope>
</reference>
<dbReference type="InterPro" id="IPR058560">
    <property type="entry name" value="DNA_primase_C"/>
</dbReference>
<evidence type="ECO:0000256" key="9">
    <source>
        <dbReference type="ARBA" id="ARBA00023014"/>
    </source>
</evidence>
<feature type="domain" description="DNA primase large subunit C-terminal" evidence="11">
    <location>
        <begin position="265"/>
        <end position="387"/>
    </location>
</feature>
<dbReference type="OMA" id="HDLQLYQ"/>
<sequence length="394" mass="46403">MYQNVPFGDVMLEELQEMSETRLKVLALVERIHLRKSTMSISQRRAALVEELRKEEMNEFARLISSPGCKSHTSTDIRTRKRDHVSHFVLRSAVAFNKRKKQWFFKQEARLFKWRFSSLDNEGIWQFMRINNFRFTPVGCCLQDEKMDIKGYLKTCSPQISDIDSTQFYKVPFSNVISLVKKRKVFIMHGEAFVPAEEMVYLFVSYFRRILISGFEFAREARAKLYNDERFTHIFANLENSIHMENTVLVHERDIQEYISLNRLDELSETSYPLCMQVLHKALRKTHHLTHGGRIQYGLFLKGIGIPLSDAMDFWKNEFTKIMDEAAFNKEHSYQIRFAFGWEGSRRDYQPYACVKIVQSIVGPRDYHGCPFKHMLHNVLEEELVDCGFNALGK</sequence>
<dbReference type="Pfam" id="PF26466">
    <property type="entry name" value="DNA_primase_lrg_N"/>
    <property type="match status" value="1"/>
</dbReference>
<keyword evidence="6" id="KW-0235">DNA replication</keyword>
<keyword evidence="9" id="KW-0411">Iron-sulfur</keyword>